<dbReference type="Proteomes" id="UP000278222">
    <property type="component" value="Unassembled WGS sequence"/>
</dbReference>
<dbReference type="RefSeq" id="WP_123689754.1">
    <property type="nucleotide sequence ID" value="NZ_AP019700.1"/>
</dbReference>
<protein>
    <submittedName>
        <fullName evidence="2">Uncharacterized protein</fullName>
    </submittedName>
</protein>
<organism evidence="2 3">
    <name type="scientific">Stella humosa</name>
    <dbReference type="NCBI Taxonomy" id="94"/>
    <lineage>
        <taxon>Bacteria</taxon>
        <taxon>Pseudomonadati</taxon>
        <taxon>Pseudomonadota</taxon>
        <taxon>Alphaproteobacteria</taxon>
        <taxon>Rhodospirillales</taxon>
        <taxon>Stellaceae</taxon>
        <taxon>Stella</taxon>
    </lineage>
</organism>
<comment type="caution">
    <text evidence="2">The sequence shown here is derived from an EMBL/GenBank/DDBJ whole genome shotgun (WGS) entry which is preliminary data.</text>
</comment>
<keyword evidence="3" id="KW-1185">Reference proteome</keyword>
<reference evidence="2 3" key="1">
    <citation type="submission" date="2018-11" db="EMBL/GenBank/DDBJ databases">
        <title>Genomic Encyclopedia of Type Strains, Phase IV (KMG-IV): sequencing the most valuable type-strain genomes for metagenomic binning, comparative biology and taxonomic classification.</title>
        <authorList>
            <person name="Goeker M."/>
        </authorList>
    </citation>
    <scope>NUCLEOTIDE SEQUENCE [LARGE SCALE GENOMIC DNA]</scope>
    <source>
        <strain evidence="2 3">DSM 5900</strain>
    </source>
</reference>
<gene>
    <name evidence="2" type="ORF">EDC65_2278</name>
</gene>
<dbReference type="AlphaFoldDB" id="A0A3N1MB48"/>
<proteinExistence type="predicted"/>
<feature type="region of interest" description="Disordered" evidence="1">
    <location>
        <begin position="1"/>
        <end position="29"/>
    </location>
</feature>
<accession>A0A3N1MB48</accession>
<sequence>MSKRRPAPPPADAEGAEPTTADTRLKRDNAALHSRVHDLEVRLGRMLEENRRLRRELRTAVTGAGQSAGGLALAIQSLVSATLREAGEDSEIPW</sequence>
<evidence type="ECO:0000256" key="1">
    <source>
        <dbReference type="SAM" id="MobiDB-lite"/>
    </source>
</evidence>
<feature type="compositionally biased region" description="Low complexity" evidence="1">
    <location>
        <begin position="12"/>
        <end position="22"/>
    </location>
</feature>
<name>A0A3N1MB48_9PROT</name>
<dbReference type="EMBL" id="RJKX01000013">
    <property type="protein sequence ID" value="ROQ00479.1"/>
    <property type="molecule type" value="Genomic_DNA"/>
</dbReference>
<evidence type="ECO:0000313" key="3">
    <source>
        <dbReference type="Proteomes" id="UP000278222"/>
    </source>
</evidence>
<evidence type="ECO:0000313" key="2">
    <source>
        <dbReference type="EMBL" id="ROQ00479.1"/>
    </source>
</evidence>